<feature type="binding site" evidence="3">
    <location>
        <position position="247"/>
    </location>
    <ligand>
        <name>Zn(2+)</name>
        <dbReference type="ChEBI" id="CHEBI:29105"/>
    </ligand>
</feature>
<feature type="binding site" evidence="3">
    <location>
        <begin position="116"/>
        <end position="119"/>
    </location>
    <ligand>
        <name>GTP</name>
        <dbReference type="ChEBI" id="CHEBI:37565"/>
    </ligand>
</feature>
<evidence type="ECO:0000259" key="4">
    <source>
        <dbReference type="PROSITE" id="PS50936"/>
    </source>
</evidence>
<evidence type="ECO:0000256" key="1">
    <source>
        <dbReference type="ARBA" id="ARBA00022741"/>
    </source>
</evidence>
<dbReference type="SUPFAM" id="SSF50249">
    <property type="entry name" value="Nucleic acid-binding proteins"/>
    <property type="match status" value="1"/>
</dbReference>
<proteinExistence type="inferred from homology"/>
<keyword evidence="3" id="KW-0963">Cytoplasm</keyword>
<evidence type="ECO:0000256" key="3">
    <source>
        <dbReference type="HAMAP-Rule" id="MF_01820"/>
    </source>
</evidence>
<comment type="caution">
    <text evidence="6">The sequence shown here is derived from an EMBL/GenBank/DDBJ whole genome shotgun (WGS) entry which is preliminary data.</text>
</comment>
<comment type="function">
    <text evidence="3">One of several proteins that assist in the late maturation steps of the functional core of the 30S ribosomal subunit. Helps release RbfA from mature subunits. May play a role in the assembly of ribosomal proteins into the subunit. Circularly permuted GTPase that catalyzes slow GTP hydrolysis, GTPase activity is stimulated by the 30S ribosomal subunit.</text>
</comment>
<dbReference type="NCBIfam" id="TIGR00157">
    <property type="entry name" value="ribosome small subunit-dependent GTPase A"/>
    <property type="match status" value="1"/>
</dbReference>
<dbReference type="PANTHER" id="PTHR32120">
    <property type="entry name" value="SMALL RIBOSOMAL SUBUNIT BIOGENESIS GTPASE RSGA"/>
    <property type="match status" value="1"/>
</dbReference>
<accession>A0ABQ3H3E0</accession>
<dbReference type="InterPro" id="IPR010914">
    <property type="entry name" value="RsgA_GTPase_dom"/>
</dbReference>
<keyword evidence="3" id="KW-0378">Hydrolase</keyword>
<dbReference type="Proteomes" id="UP000604737">
    <property type="component" value="Unassembled WGS sequence"/>
</dbReference>
<feature type="binding site" evidence="3">
    <location>
        <position position="252"/>
    </location>
    <ligand>
        <name>Zn(2+)</name>
        <dbReference type="ChEBI" id="CHEBI:29105"/>
    </ligand>
</feature>
<dbReference type="Gene3D" id="3.40.50.300">
    <property type="entry name" value="P-loop containing nucleotide triphosphate hydrolases"/>
    <property type="match status" value="1"/>
</dbReference>
<dbReference type="HAMAP" id="MF_01820">
    <property type="entry name" value="GTPase_RsgA"/>
    <property type="match status" value="1"/>
</dbReference>
<name>A0ABQ3H3E0_9NEIS</name>
<keyword evidence="7" id="KW-1185">Reference proteome</keyword>
<dbReference type="InterPro" id="IPR012340">
    <property type="entry name" value="NA-bd_OB-fold"/>
</dbReference>
<keyword evidence="3" id="KW-0694">RNA-binding</keyword>
<dbReference type="EMBL" id="BMYO01000005">
    <property type="protein sequence ID" value="GHD63089.1"/>
    <property type="molecule type" value="Genomic_DNA"/>
</dbReference>
<organism evidence="6 7">
    <name type="scientific">Jeongeupia chitinilytica</name>
    <dbReference type="NCBI Taxonomy" id="1041641"/>
    <lineage>
        <taxon>Bacteria</taxon>
        <taxon>Pseudomonadati</taxon>
        <taxon>Pseudomonadota</taxon>
        <taxon>Betaproteobacteria</taxon>
        <taxon>Neisseriales</taxon>
        <taxon>Chitinibacteraceae</taxon>
        <taxon>Jeongeupia</taxon>
    </lineage>
</organism>
<dbReference type="CDD" id="cd01854">
    <property type="entry name" value="YjeQ_EngC"/>
    <property type="match status" value="1"/>
</dbReference>
<keyword evidence="1 3" id="KW-0547">Nucleotide-binding</keyword>
<dbReference type="PANTHER" id="PTHR32120:SF11">
    <property type="entry name" value="SMALL RIBOSOMAL SUBUNIT BIOGENESIS GTPASE RSGA 1, MITOCHONDRIAL-RELATED"/>
    <property type="match status" value="1"/>
</dbReference>
<keyword evidence="3" id="KW-0479">Metal-binding</keyword>
<sequence>MTDTAQIIASHGRSYIVELADGSTRIASARGKKTDYACGDRVAIKVTSDEQAVIEKAHKRETLLYRSDAWREKLIAANVTQIIVVVAPVPSFFDELIGRCLIAAEDAGIRPLILLNKCDLPEADAARARLAYYRDLGYDVIELAATEDISPLRPWLAAHVSVLVGQSGMGKSTITNALIPEARARVNDISVALDSGKHTTTNATLYHLDPGADLIDSPGLQSFGLAHVTADELPRLMPEFRERLGQCRFHNCRHRHEPGCAILGAVSDGTIAESRLQLLHRLQDELAAAQTY</sequence>
<keyword evidence="3" id="KW-0690">Ribosome biogenesis</keyword>
<feature type="domain" description="EngC GTPase" evidence="4">
    <location>
        <begin position="77"/>
        <end position="221"/>
    </location>
</feature>
<dbReference type="InterPro" id="IPR004881">
    <property type="entry name" value="Ribosome_biogen_GTPase_RsgA"/>
</dbReference>
<evidence type="ECO:0000313" key="6">
    <source>
        <dbReference type="EMBL" id="GHD63089.1"/>
    </source>
</evidence>
<feature type="binding site" evidence="3">
    <location>
        <position position="260"/>
    </location>
    <ligand>
        <name>Zn(2+)</name>
        <dbReference type="ChEBI" id="CHEBI:29105"/>
    </ligand>
</feature>
<gene>
    <name evidence="3 6" type="primary">rsgA</name>
    <name evidence="6" type="ORF">GCM10007350_19810</name>
</gene>
<comment type="cofactor">
    <cofactor evidence="3">
        <name>Zn(2+)</name>
        <dbReference type="ChEBI" id="CHEBI:29105"/>
    </cofactor>
    <text evidence="3">Binds 1 zinc ion per subunit.</text>
</comment>
<dbReference type="PROSITE" id="PS51721">
    <property type="entry name" value="G_CP"/>
    <property type="match status" value="1"/>
</dbReference>
<dbReference type="RefSeq" id="WP_189460349.1">
    <property type="nucleotide sequence ID" value="NZ_BMYO01000005.1"/>
</dbReference>
<feature type="binding site" evidence="3">
    <location>
        <begin position="165"/>
        <end position="173"/>
    </location>
    <ligand>
        <name>GTP</name>
        <dbReference type="ChEBI" id="CHEBI:37565"/>
    </ligand>
</feature>
<evidence type="ECO:0000313" key="7">
    <source>
        <dbReference type="Proteomes" id="UP000604737"/>
    </source>
</evidence>
<dbReference type="InterPro" id="IPR027417">
    <property type="entry name" value="P-loop_NTPase"/>
</dbReference>
<dbReference type="InterPro" id="IPR030378">
    <property type="entry name" value="G_CP_dom"/>
</dbReference>
<keyword evidence="3" id="KW-0699">rRNA-binding</keyword>
<evidence type="ECO:0000256" key="2">
    <source>
        <dbReference type="ARBA" id="ARBA00023134"/>
    </source>
</evidence>
<keyword evidence="2 3" id="KW-0342">GTP-binding</keyword>
<dbReference type="SUPFAM" id="SSF52540">
    <property type="entry name" value="P-loop containing nucleoside triphosphate hydrolases"/>
    <property type="match status" value="1"/>
</dbReference>
<feature type="domain" description="CP-type G" evidence="5">
    <location>
        <begin position="71"/>
        <end position="223"/>
    </location>
</feature>
<dbReference type="EC" id="3.6.1.-" evidence="3"/>
<comment type="subcellular location">
    <subcellularLocation>
        <location evidence="3">Cytoplasm</location>
    </subcellularLocation>
</comment>
<reference evidence="7" key="1">
    <citation type="journal article" date="2019" name="Int. J. Syst. Evol. Microbiol.">
        <title>The Global Catalogue of Microorganisms (GCM) 10K type strain sequencing project: providing services to taxonomists for standard genome sequencing and annotation.</title>
        <authorList>
            <consortium name="The Broad Institute Genomics Platform"/>
            <consortium name="The Broad Institute Genome Sequencing Center for Infectious Disease"/>
            <person name="Wu L."/>
            <person name="Ma J."/>
        </authorList>
    </citation>
    <scope>NUCLEOTIDE SEQUENCE [LARGE SCALE GENOMIC DNA]</scope>
    <source>
        <strain evidence="7">KCTC 23701</strain>
    </source>
</reference>
<protein>
    <recommendedName>
        <fullName evidence="3">Small ribosomal subunit biogenesis GTPase RsgA</fullName>
        <ecNumber evidence="3">3.6.1.-</ecNumber>
    </recommendedName>
</protein>
<comment type="subunit">
    <text evidence="3">Monomer. Associates with 30S ribosomal subunit, binds 16S rRNA.</text>
</comment>
<dbReference type="Pfam" id="PF03193">
    <property type="entry name" value="RsgA_GTPase"/>
    <property type="match status" value="1"/>
</dbReference>
<dbReference type="Gene3D" id="2.40.50.140">
    <property type="entry name" value="Nucleic acid-binding proteins"/>
    <property type="match status" value="1"/>
</dbReference>
<feature type="binding site" evidence="3">
    <location>
        <position position="254"/>
    </location>
    <ligand>
        <name>Zn(2+)</name>
        <dbReference type="ChEBI" id="CHEBI:29105"/>
    </ligand>
</feature>
<evidence type="ECO:0000259" key="5">
    <source>
        <dbReference type="PROSITE" id="PS51721"/>
    </source>
</evidence>
<dbReference type="PROSITE" id="PS50936">
    <property type="entry name" value="ENGC_GTPASE"/>
    <property type="match status" value="1"/>
</dbReference>
<keyword evidence="3" id="KW-0862">Zinc</keyword>
<comment type="similarity">
    <text evidence="3">Belongs to the TRAFAC class YlqF/YawG GTPase family. RsgA subfamily.</text>
</comment>
<dbReference type="Gene3D" id="1.10.40.50">
    <property type="entry name" value="Probable gtpase engc, domain 3"/>
    <property type="match status" value="1"/>
</dbReference>